<comment type="caution">
    <text evidence="2">The sequence shown here is derived from an EMBL/GenBank/DDBJ whole genome shotgun (WGS) entry which is preliminary data.</text>
</comment>
<reference evidence="2" key="1">
    <citation type="submission" date="2023-06" db="EMBL/GenBank/DDBJ databases">
        <authorList>
            <consortium name="Lawrence Berkeley National Laboratory"/>
            <person name="Ahrendt S."/>
            <person name="Sahu N."/>
            <person name="Indic B."/>
            <person name="Wong-Bajracharya J."/>
            <person name="Merenyi Z."/>
            <person name="Ke H.-M."/>
            <person name="Monk M."/>
            <person name="Kocsube S."/>
            <person name="Drula E."/>
            <person name="Lipzen A."/>
            <person name="Balint B."/>
            <person name="Henrissat B."/>
            <person name="Andreopoulos B."/>
            <person name="Martin F.M."/>
            <person name="Harder C.B."/>
            <person name="Rigling D."/>
            <person name="Ford K.L."/>
            <person name="Foster G.D."/>
            <person name="Pangilinan J."/>
            <person name="Papanicolaou A."/>
            <person name="Barry K."/>
            <person name="LaButti K."/>
            <person name="Viragh M."/>
            <person name="Koriabine M."/>
            <person name="Yan M."/>
            <person name="Riley R."/>
            <person name="Champramary S."/>
            <person name="Plett K.L."/>
            <person name="Tsai I.J."/>
            <person name="Slot J."/>
            <person name="Sipos G."/>
            <person name="Plett J."/>
            <person name="Nagy L.G."/>
            <person name="Grigoriev I.V."/>
        </authorList>
    </citation>
    <scope>NUCLEOTIDE SEQUENCE</scope>
    <source>
        <strain evidence="2">ICMP 16352</strain>
    </source>
</reference>
<keyword evidence="3" id="KW-1185">Reference proteome</keyword>
<protein>
    <submittedName>
        <fullName evidence="2">Uncharacterized protein</fullName>
    </submittedName>
</protein>
<gene>
    <name evidence="2" type="ORF">IW261DRAFT_1609459</name>
</gene>
<dbReference type="EMBL" id="JAUEPR010000019">
    <property type="protein sequence ID" value="KAK0476801.1"/>
    <property type="molecule type" value="Genomic_DNA"/>
</dbReference>
<organism evidence="2 3">
    <name type="scientific">Armillaria novae-zelandiae</name>
    <dbReference type="NCBI Taxonomy" id="153914"/>
    <lineage>
        <taxon>Eukaryota</taxon>
        <taxon>Fungi</taxon>
        <taxon>Dikarya</taxon>
        <taxon>Basidiomycota</taxon>
        <taxon>Agaricomycotina</taxon>
        <taxon>Agaricomycetes</taxon>
        <taxon>Agaricomycetidae</taxon>
        <taxon>Agaricales</taxon>
        <taxon>Marasmiineae</taxon>
        <taxon>Physalacriaceae</taxon>
        <taxon>Armillaria</taxon>
    </lineage>
</organism>
<feature type="compositionally biased region" description="Polar residues" evidence="1">
    <location>
        <begin position="296"/>
        <end position="313"/>
    </location>
</feature>
<feature type="region of interest" description="Disordered" evidence="1">
    <location>
        <begin position="269"/>
        <end position="313"/>
    </location>
</feature>
<proteinExistence type="predicted"/>
<dbReference type="AlphaFoldDB" id="A0AA39TAX7"/>
<feature type="compositionally biased region" description="Acidic residues" evidence="1">
    <location>
        <begin position="278"/>
        <end position="295"/>
    </location>
</feature>
<evidence type="ECO:0000313" key="2">
    <source>
        <dbReference type="EMBL" id="KAK0476801.1"/>
    </source>
</evidence>
<sequence length="438" mass="48418">MRSHQKNCLLTLKLSSPSFLDSVVQDDYESLPLYAIKTKGTTTIITRSDPCTGPVETSSIRWPLMKAKGRGRSWDGVQVKVNGGDWEYSERVLRQGSLLSSSPRKFNIPGYSRSLKWKTVGGCYWPIRNWADSDIGSRLWARFRHGSKYLRPFRTNMTPILPLMHHGVSLLLLDYLVLTALLLVTDAQEWEQHARGEGSSNTRCPTLLSISTTGLHWRKIMSRDQLFSRRSASITSSVDHLPLSPASSASVGQMAKIVYGDPIYPTLSPLTPESSVYESDEEEDEEDDEAEEDDLVTSTIQVPSTSRGHSPSAESVCYPLRNASAPSHTYMDPSFYHDPDAPPVPPLPSQFSSSLTRRVSTNNLRKLPAPPQQSAASTAIHTTRRAASRCIYILPSRLKPPPAITYTPWATRLPDPGAVTAILTSYSDICASANKGLA</sequence>
<evidence type="ECO:0000313" key="3">
    <source>
        <dbReference type="Proteomes" id="UP001175227"/>
    </source>
</evidence>
<accession>A0AA39TAX7</accession>
<name>A0AA39TAX7_9AGAR</name>
<evidence type="ECO:0000256" key="1">
    <source>
        <dbReference type="SAM" id="MobiDB-lite"/>
    </source>
</evidence>
<dbReference type="Proteomes" id="UP001175227">
    <property type="component" value="Unassembled WGS sequence"/>
</dbReference>